<evidence type="ECO:0000256" key="1">
    <source>
        <dbReference type="SAM" id="Phobius"/>
    </source>
</evidence>
<dbReference type="EMBL" id="JAJKFW010000046">
    <property type="protein sequence ID" value="MCC9644351.1"/>
    <property type="molecule type" value="Genomic_DNA"/>
</dbReference>
<dbReference type="RefSeq" id="WP_230275766.1">
    <property type="nucleotide sequence ID" value="NZ_JAJKFW010000046.1"/>
</dbReference>
<feature type="transmembrane region" description="Helical" evidence="1">
    <location>
        <begin position="63"/>
        <end position="83"/>
    </location>
</feature>
<sequence>MDTPDGYTYSVDRDECIIDHSRTGMGCLNLFLGVWLTGWTFGCIFLVHAYFTGGKMEGGDPIPLWFVMAFVGPWFFVAFMLLYSNFARKRFRLTSDTLHIETQLLFLHWSVSIPRETISEIKQIKDGGEGDDSFPSWGLRIRSSALVNTLVHRLVLLNNFGRKNRMRTILARLPYDHSEWLATVLSGWSGVAATLCPKPEAEPTDAPESASRAF</sequence>
<keyword evidence="1" id="KW-0812">Transmembrane</keyword>
<organism evidence="2 3">
    <name type="scientific">Rhodopirellula halodulae</name>
    <dbReference type="NCBI Taxonomy" id="2894198"/>
    <lineage>
        <taxon>Bacteria</taxon>
        <taxon>Pseudomonadati</taxon>
        <taxon>Planctomycetota</taxon>
        <taxon>Planctomycetia</taxon>
        <taxon>Pirellulales</taxon>
        <taxon>Pirellulaceae</taxon>
        <taxon>Rhodopirellula</taxon>
    </lineage>
</organism>
<evidence type="ECO:0000313" key="2">
    <source>
        <dbReference type="EMBL" id="MCC9644351.1"/>
    </source>
</evidence>
<keyword evidence="3" id="KW-1185">Reference proteome</keyword>
<protein>
    <submittedName>
        <fullName evidence="2">Uncharacterized protein</fullName>
    </submittedName>
</protein>
<feature type="transmembrane region" description="Helical" evidence="1">
    <location>
        <begin position="30"/>
        <end position="51"/>
    </location>
</feature>
<dbReference type="Proteomes" id="UP001430306">
    <property type="component" value="Unassembled WGS sequence"/>
</dbReference>
<name>A0ABS8NPG3_9BACT</name>
<comment type="caution">
    <text evidence="2">The sequence shown here is derived from an EMBL/GenBank/DDBJ whole genome shotgun (WGS) entry which is preliminary data.</text>
</comment>
<keyword evidence="1" id="KW-1133">Transmembrane helix</keyword>
<keyword evidence="1" id="KW-0472">Membrane</keyword>
<evidence type="ECO:0000313" key="3">
    <source>
        <dbReference type="Proteomes" id="UP001430306"/>
    </source>
</evidence>
<reference evidence="2" key="1">
    <citation type="submission" date="2021-11" db="EMBL/GenBank/DDBJ databases">
        <title>Genome sequence.</title>
        <authorList>
            <person name="Sun Q."/>
        </authorList>
    </citation>
    <scope>NUCLEOTIDE SEQUENCE</scope>
    <source>
        <strain evidence="2">JC740</strain>
    </source>
</reference>
<proteinExistence type="predicted"/>
<accession>A0ABS8NPG3</accession>
<gene>
    <name evidence="2" type="ORF">LOC71_18900</name>
</gene>